<dbReference type="SMART" id="SM00418">
    <property type="entry name" value="HTH_ARSR"/>
    <property type="match status" value="1"/>
</dbReference>
<comment type="caution">
    <text evidence="5">The sequence shown here is derived from an EMBL/GenBank/DDBJ whole genome shotgun (WGS) entry which is preliminary data.</text>
</comment>
<dbReference type="Proteomes" id="UP000660454">
    <property type="component" value="Unassembled WGS sequence"/>
</dbReference>
<dbReference type="PANTHER" id="PTHR43132:SF6">
    <property type="entry name" value="HTH-TYPE TRANSCRIPTIONAL REPRESSOR CZRA"/>
    <property type="match status" value="1"/>
</dbReference>
<evidence type="ECO:0000256" key="1">
    <source>
        <dbReference type="ARBA" id="ARBA00023015"/>
    </source>
</evidence>
<evidence type="ECO:0000313" key="5">
    <source>
        <dbReference type="EMBL" id="GIH65728.1"/>
    </source>
</evidence>
<evidence type="ECO:0000256" key="2">
    <source>
        <dbReference type="ARBA" id="ARBA00023125"/>
    </source>
</evidence>
<sequence length="398" mass="43237">MLRADSSGDPVAPYTSVPSARPLTVDAATWADATANKGVNSGVRNSSRYVRMTGASITAALRRYCFAGRRNMGWWLVNADTLAESRFVISPLAEATACLFTLERASAAHPGEREWLDTHLPAYRSRLAGDPITALLLKAARGRNWTADFLTPAPTGEGEASFEEEVARVRATPPEIAHADIEVALRGPLPEPLRRTDLPERAAGLLEWVWTRTVLPDWPRRRRIMEADIVARVGHVSQGGWAAALNDMRKGMRWLGGNRLQINTYDYPPRQIGGARLMFVPVTPRQAWTAWTAGRHYALVYPCSGTLAEPGRAPVPEALGRLLGPARARVLVLLAAPKSTTHLVALTGQGLGSVGRHLRVLLDAGLVRRRRAARSVLYYRTPLGDALAASDADAGSGQ</sequence>
<dbReference type="InterPro" id="IPR001845">
    <property type="entry name" value="HTH_ArsR_DNA-bd_dom"/>
</dbReference>
<dbReference type="InterPro" id="IPR051011">
    <property type="entry name" value="Metal_resp_trans_reg"/>
</dbReference>
<dbReference type="EMBL" id="BOOF01000043">
    <property type="protein sequence ID" value="GIH65728.1"/>
    <property type="molecule type" value="Genomic_DNA"/>
</dbReference>
<dbReference type="PANTHER" id="PTHR43132">
    <property type="entry name" value="ARSENICAL RESISTANCE OPERON REPRESSOR ARSR-RELATED"/>
    <property type="match status" value="1"/>
</dbReference>
<evidence type="ECO:0000313" key="6">
    <source>
        <dbReference type="Proteomes" id="UP000660454"/>
    </source>
</evidence>
<dbReference type="Gene3D" id="1.10.10.10">
    <property type="entry name" value="Winged helix-like DNA-binding domain superfamily/Winged helix DNA-binding domain"/>
    <property type="match status" value="1"/>
</dbReference>
<name>A0ABQ4GWD0_9ACTN</name>
<keyword evidence="2" id="KW-0238">DNA-binding</keyword>
<dbReference type="CDD" id="cd00090">
    <property type="entry name" value="HTH_ARSR"/>
    <property type="match status" value="1"/>
</dbReference>
<dbReference type="SUPFAM" id="SSF46785">
    <property type="entry name" value="Winged helix' DNA-binding domain"/>
    <property type="match status" value="1"/>
</dbReference>
<dbReference type="InterPro" id="IPR036388">
    <property type="entry name" value="WH-like_DNA-bd_sf"/>
</dbReference>
<accession>A0ABQ4GWD0</accession>
<feature type="domain" description="HTH arsR-type" evidence="4">
    <location>
        <begin position="318"/>
        <end position="392"/>
    </location>
</feature>
<gene>
    <name evidence="5" type="ORF">Msi02_65450</name>
</gene>
<reference evidence="5 6" key="1">
    <citation type="submission" date="2021-01" db="EMBL/GenBank/DDBJ databases">
        <title>Whole genome shotgun sequence of Microbispora siamensis NBRC 104113.</title>
        <authorList>
            <person name="Komaki H."/>
            <person name="Tamura T."/>
        </authorList>
    </citation>
    <scope>NUCLEOTIDE SEQUENCE [LARGE SCALE GENOMIC DNA]</scope>
    <source>
        <strain evidence="5 6">NBRC 104113</strain>
    </source>
</reference>
<evidence type="ECO:0000256" key="3">
    <source>
        <dbReference type="ARBA" id="ARBA00023163"/>
    </source>
</evidence>
<evidence type="ECO:0000259" key="4">
    <source>
        <dbReference type="SMART" id="SM00418"/>
    </source>
</evidence>
<organism evidence="5 6">
    <name type="scientific">Microbispora siamensis</name>
    <dbReference type="NCBI Taxonomy" id="564413"/>
    <lineage>
        <taxon>Bacteria</taxon>
        <taxon>Bacillati</taxon>
        <taxon>Actinomycetota</taxon>
        <taxon>Actinomycetes</taxon>
        <taxon>Streptosporangiales</taxon>
        <taxon>Streptosporangiaceae</taxon>
        <taxon>Microbispora</taxon>
    </lineage>
</organism>
<keyword evidence="6" id="KW-1185">Reference proteome</keyword>
<protein>
    <submittedName>
        <fullName evidence="5">Transcriptional regulator</fullName>
    </submittedName>
</protein>
<dbReference type="InterPro" id="IPR036390">
    <property type="entry name" value="WH_DNA-bd_sf"/>
</dbReference>
<keyword evidence="1" id="KW-0805">Transcription regulation</keyword>
<dbReference type="InterPro" id="IPR011991">
    <property type="entry name" value="ArsR-like_HTH"/>
</dbReference>
<proteinExistence type="predicted"/>
<keyword evidence="3" id="KW-0804">Transcription</keyword>